<proteinExistence type="predicted"/>
<gene>
    <name evidence="12" type="ORF">HAX54_026823</name>
</gene>
<evidence type="ECO:0000256" key="8">
    <source>
        <dbReference type="ARBA" id="ARBA00022833"/>
    </source>
</evidence>
<evidence type="ECO:0000256" key="7">
    <source>
        <dbReference type="ARBA" id="ARBA00022786"/>
    </source>
</evidence>
<reference evidence="12 13" key="1">
    <citation type="journal article" date="2021" name="BMC Genomics">
        <title>Datura genome reveals duplications of psychoactive alkaloid biosynthetic genes and high mutation rate following tissue culture.</title>
        <authorList>
            <person name="Rajewski A."/>
            <person name="Carter-House D."/>
            <person name="Stajich J."/>
            <person name="Litt A."/>
        </authorList>
    </citation>
    <scope>NUCLEOTIDE SEQUENCE [LARGE SCALE GENOMIC DNA]</scope>
    <source>
        <strain evidence="12">AR-01</strain>
    </source>
</reference>
<dbReference type="PANTHER" id="PTHR46913">
    <property type="entry name" value="RING-H2 FINGER PROTEIN ATL16"/>
    <property type="match status" value="1"/>
</dbReference>
<dbReference type="PROSITE" id="PS50089">
    <property type="entry name" value="ZF_RING_2"/>
    <property type="match status" value="1"/>
</dbReference>
<keyword evidence="4" id="KW-0808">Transferase</keyword>
<dbReference type="InterPro" id="IPR013083">
    <property type="entry name" value="Znf_RING/FYVE/PHD"/>
</dbReference>
<keyword evidence="10" id="KW-1133">Transmembrane helix</keyword>
<evidence type="ECO:0000256" key="4">
    <source>
        <dbReference type="ARBA" id="ARBA00022679"/>
    </source>
</evidence>
<comment type="caution">
    <text evidence="12">The sequence shown here is derived from an EMBL/GenBank/DDBJ whole genome shotgun (WGS) entry which is preliminary data.</text>
</comment>
<keyword evidence="5" id="KW-0479">Metal-binding</keyword>
<dbReference type="EMBL" id="JACEIK010003260">
    <property type="protein sequence ID" value="MCD9641011.1"/>
    <property type="molecule type" value="Genomic_DNA"/>
</dbReference>
<sequence length="364" mass="40538">MRPRKLFPKSNQTADCHDVCDSTCPYGCYDPYPDMDYYMPPPSSPLLSQQLPIQSSYKNVQNILPYIIISIALLASLFILLTYYLVIVRNCSNWNRRRTTTGSRGEGANEEFLDENRGPVIDHPIWYINSVGLQPCLINLITIFKYKTGDGLIDGTECSVCLNEFKDDDSLRLLPKCNHAFHIHCIDTWLRSHTNCPLCRAAIISNTAAAAPVGSIGPLSSTNTSSSNDDIGSQRDAAVEVLNSSNQDREGGFQENAQRVVVVGYNQDEFQEIEHPETSKKEVDFKRGDKDVDVLQQMRRSVSMDSSIAASIGLQVAVLSKGEGEKSRIQRVMDSASSMKRSFSYGGRTFFSKINRNPSSVLPV</sequence>
<dbReference type="Gene3D" id="3.30.40.10">
    <property type="entry name" value="Zinc/RING finger domain, C3HC4 (zinc finger)"/>
    <property type="match status" value="1"/>
</dbReference>
<keyword evidence="13" id="KW-1185">Reference proteome</keyword>
<evidence type="ECO:0000256" key="10">
    <source>
        <dbReference type="SAM" id="Phobius"/>
    </source>
</evidence>
<protein>
    <recommendedName>
        <fullName evidence="3">RING-type E3 ubiquitin transferase</fullName>
        <ecNumber evidence="3">2.3.2.27</ecNumber>
    </recommendedName>
</protein>
<keyword evidence="8" id="KW-0862">Zinc</keyword>
<dbReference type="InterPro" id="IPR044600">
    <property type="entry name" value="ATL1/ATL16-like"/>
</dbReference>
<feature type="transmembrane region" description="Helical" evidence="10">
    <location>
        <begin position="63"/>
        <end position="86"/>
    </location>
</feature>
<comment type="pathway">
    <text evidence="2">Protein modification; protein ubiquitination.</text>
</comment>
<evidence type="ECO:0000256" key="3">
    <source>
        <dbReference type="ARBA" id="ARBA00012483"/>
    </source>
</evidence>
<evidence type="ECO:0000256" key="5">
    <source>
        <dbReference type="ARBA" id="ARBA00022723"/>
    </source>
</evidence>
<keyword evidence="10" id="KW-0812">Transmembrane</keyword>
<evidence type="ECO:0000313" key="13">
    <source>
        <dbReference type="Proteomes" id="UP000823775"/>
    </source>
</evidence>
<feature type="domain" description="RING-type" evidence="11">
    <location>
        <begin position="158"/>
        <end position="200"/>
    </location>
</feature>
<evidence type="ECO:0000256" key="1">
    <source>
        <dbReference type="ARBA" id="ARBA00000900"/>
    </source>
</evidence>
<organism evidence="12 13">
    <name type="scientific">Datura stramonium</name>
    <name type="common">Jimsonweed</name>
    <name type="synonym">Common thornapple</name>
    <dbReference type="NCBI Taxonomy" id="4076"/>
    <lineage>
        <taxon>Eukaryota</taxon>
        <taxon>Viridiplantae</taxon>
        <taxon>Streptophyta</taxon>
        <taxon>Embryophyta</taxon>
        <taxon>Tracheophyta</taxon>
        <taxon>Spermatophyta</taxon>
        <taxon>Magnoliopsida</taxon>
        <taxon>eudicotyledons</taxon>
        <taxon>Gunneridae</taxon>
        <taxon>Pentapetalae</taxon>
        <taxon>asterids</taxon>
        <taxon>lamiids</taxon>
        <taxon>Solanales</taxon>
        <taxon>Solanaceae</taxon>
        <taxon>Solanoideae</taxon>
        <taxon>Datureae</taxon>
        <taxon>Datura</taxon>
    </lineage>
</organism>
<evidence type="ECO:0000256" key="9">
    <source>
        <dbReference type="PROSITE-ProRule" id="PRU00175"/>
    </source>
</evidence>
<keyword evidence="7" id="KW-0833">Ubl conjugation pathway</keyword>
<evidence type="ECO:0000256" key="2">
    <source>
        <dbReference type="ARBA" id="ARBA00004906"/>
    </source>
</evidence>
<keyword evidence="6 9" id="KW-0863">Zinc-finger</keyword>
<dbReference type="SUPFAM" id="SSF57850">
    <property type="entry name" value="RING/U-box"/>
    <property type="match status" value="1"/>
</dbReference>
<dbReference type="EC" id="2.3.2.27" evidence="3"/>
<comment type="catalytic activity">
    <reaction evidence="1">
        <text>S-ubiquitinyl-[E2 ubiquitin-conjugating enzyme]-L-cysteine + [acceptor protein]-L-lysine = [E2 ubiquitin-conjugating enzyme]-L-cysteine + N(6)-ubiquitinyl-[acceptor protein]-L-lysine.</text>
        <dbReference type="EC" id="2.3.2.27"/>
    </reaction>
</comment>
<dbReference type="PANTHER" id="PTHR46913:SF19">
    <property type="entry name" value="RING-TYPE E3 UBIQUITIN TRANSFERASE"/>
    <property type="match status" value="1"/>
</dbReference>
<dbReference type="Pfam" id="PF13639">
    <property type="entry name" value="zf-RING_2"/>
    <property type="match status" value="1"/>
</dbReference>
<dbReference type="SMART" id="SM01197">
    <property type="entry name" value="FANCL_C"/>
    <property type="match status" value="1"/>
</dbReference>
<dbReference type="InterPro" id="IPR001841">
    <property type="entry name" value="Znf_RING"/>
</dbReference>
<evidence type="ECO:0000256" key="6">
    <source>
        <dbReference type="ARBA" id="ARBA00022771"/>
    </source>
</evidence>
<dbReference type="Proteomes" id="UP000823775">
    <property type="component" value="Unassembled WGS sequence"/>
</dbReference>
<dbReference type="CDD" id="cd16461">
    <property type="entry name" value="RING-H2_EL5-like"/>
    <property type="match status" value="1"/>
</dbReference>
<name>A0ABS8V3T8_DATST</name>
<evidence type="ECO:0000259" key="11">
    <source>
        <dbReference type="PROSITE" id="PS50089"/>
    </source>
</evidence>
<evidence type="ECO:0000313" key="12">
    <source>
        <dbReference type="EMBL" id="MCD9641011.1"/>
    </source>
</evidence>
<dbReference type="SMART" id="SM00184">
    <property type="entry name" value="RING"/>
    <property type="match status" value="1"/>
</dbReference>
<keyword evidence="10" id="KW-0472">Membrane</keyword>
<accession>A0ABS8V3T8</accession>